<dbReference type="PANTHER" id="PTHR24353:SF147">
    <property type="entry name" value="CGMP-DEPENDENT SERINE_THREONIN PROTEIN KINASE-RELATED"/>
    <property type="match status" value="1"/>
</dbReference>
<dbReference type="EMBL" id="CAMXCT010006527">
    <property type="protein sequence ID" value="CAI4015354.1"/>
    <property type="molecule type" value="Genomic_DNA"/>
</dbReference>
<dbReference type="InterPro" id="IPR018488">
    <property type="entry name" value="cNMP-bd_CS"/>
</dbReference>
<dbReference type="Gene3D" id="2.60.120.10">
    <property type="entry name" value="Jelly Rolls"/>
    <property type="match status" value="3"/>
</dbReference>
<organism evidence="18">
    <name type="scientific">Cladocopium goreaui</name>
    <dbReference type="NCBI Taxonomy" id="2562237"/>
    <lineage>
        <taxon>Eukaryota</taxon>
        <taxon>Sar</taxon>
        <taxon>Alveolata</taxon>
        <taxon>Dinophyceae</taxon>
        <taxon>Suessiales</taxon>
        <taxon>Symbiodiniaceae</taxon>
        <taxon>Cladocopium</taxon>
    </lineage>
</organism>
<dbReference type="InterPro" id="IPR018490">
    <property type="entry name" value="cNMP-bd_dom_sf"/>
</dbReference>
<feature type="domain" description="Protein kinase" evidence="15">
    <location>
        <begin position="789"/>
        <end position="1046"/>
    </location>
</feature>
<dbReference type="GO" id="GO:0032259">
    <property type="term" value="P:methylation"/>
    <property type="evidence" value="ECO:0007669"/>
    <property type="project" value="UniProtKB-KW"/>
</dbReference>
<sequence length="1104" mass="121938">MGCNQSTAGKSAPRESRANVDEQTYMFLCKVKLLKRLPKDELPALAKQATEVLFKPGESIITQGEEGSDFYMIKKGTADVEINGKTVASLKAGDYFGENALLRNEPRNATIKATKEVVTLKITRKSFMSHSQEGWRRCGRAMLIVERFVHRFVPWISSWILRMSTLEVGSPLWTRLVSLFLRLSAIWSDQFTLVPLWCLVALDGAFDVLTLLDVVLVQHFSIPSLMVDDVTRVLYLSRHTWEDFFKLVDACSGLGGMTHGAHAVGMQTMVAVDSNARLVDLHKVHRVCEYVIGDVGCPQVIAEVWFKCSYAAVMSAGSLCQPFSPLGDRKGGADPRALSLPKLLRAALFLRIQVLVLGCIVPACSDPFGSHHLDGFVELSGFVKENINLEVMQKQTQIDGQFQEFTHHQSHQVLNLQAQMQAQPQQLHGQSGTQNQSIQAMFENQLSHIRGLLQKSTRDDGLGLQDKLEFPKRGAVGGGAQVQAEVKPPSSKSDADVTLIKKALQENVNLNTIANLDDVRMKAMCDVMWKEDVAEGTALIKQNDLQADYFYIVQQGSFSVSKAEGDGKEGTSLEAAATAQLGTIEAGGSFGELALLYFAPRAATITATKNSVVFVTARHQFKEILLKANEAEMKQNLNYVGRCEVFEAALKDSEKKELAKAMMEMTFTKDETIFEQGEVGTQFFLLVEGSVTVIKDGKEVASLTATAERAPYFGEKALENKEPRAATVKVTSASAKTLFVDKESFEVVLGSLTELVKRGKDGTAVVAKVRQTEMVIDSKRFGNIKFKDLKKLGLLGCGGFGAVELVEETKSGDVYALKALSKGFVVKSGMQSSVMSEKNVQLMCDSPFIVKLYETYNSPEHLYLLLELALGGELYATYNKRNMWGNEPCAKFYVAGTVLAFEHLHSRKIVFRDLKPENLLLTDKGRVKLTDMGLAKVIHGKSYTTCGTPDYFAPELIASKGHGNAVDWWTLGVLTFELMSGHPPFESATPMQIYAKVQKGINAVNFPKKCKGDVEVMVKGLCHANPTERLPMKKGGIQNVKSQKWFTGFDWAAMEGMTMKVPYAPTVKSKKDMKNFSANREDMPPQVPYKDPKTGWDKDFATSD</sequence>
<dbReference type="EMBL" id="CAMXCT030006527">
    <property type="protein sequence ID" value="CAL4802666.1"/>
    <property type="molecule type" value="Genomic_DNA"/>
</dbReference>
<evidence type="ECO:0000256" key="14">
    <source>
        <dbReference type="SAM" id="MobiDB-lite"/>
    </source>
</evidence>
<dbReference type="Proteomes" id="UP001152797">
    <property type="component" value="Unassembled WGS sequence"/>
</dbReference>
<feature type="compositionally biased region" description="Basic and acidic residues" evidence="14">
    <location>
        <begin position="1074"/>
        <end position="1083"/>
    </location>
</feature>
<evidence type="ECO:0000256" key="8">
    <source>
        <dbReference type="ARBA" id="ARBA00022840"/>
    </source>
</evidence>
<dbReference type="InterPro" id="IPR029063">
    <property type="entry name" value="SAM-dependent_MTases_sf"/>
</dbReference>
<dbReference type="FunFam" id="1.10.510.10:FF:000024">
    <property type="entry name" value="Probable serine/threonine-protein kinase cot-1"/>
    <property type="match status" value="1"/>
</dbReference>
<dbReference type="PROSITE" id="PS50011">
    <property type="entry name" value="PROTEIN_KINASE_DOM"/>
    <property type="match status" value="1"/>
</dbReference>
<evidence type="ECO:0000256" key="11">
    <source>
        <dbReference type="ARBA" id="ARBA00047899"/>
    </source>
</evidence>
<evidence type="ECO:0000256" key="13">
    <source>
        <dbReference type="PROSITE-ProRule" id="PRU10141"/>
    </source>
</evidence>
<dbReference type="InterPro" id="IPR017441">
    <property type="entry name" value="Protein_kinase_ATP_BS"/>
</dbReference>
<gene>
    <name evidence="18" type="ORF">C1SCF055_LOCUS40188</name>
</gene>
<evidence type="ECO:0000256" key="2">
    <source>
        <dbReference type="ARBA" id="ARBA00022527"/>
    </source>
</evidence>
<evidence type="ECO:0000256" key="10">
    <source>
        <dbReference type="ARBA" id="ARBA00047462"/>
    </source>
</evidence>
<dbReference type="PROSITE" id="PS00107">
    <property type="entry name" value="PROTEIN_KINASE_ATP"/>
    <property type="match status" value="1"/>
</dbReference>
<comment type="catalytic activity">
    <reaction evidence="9">
        <text>L-threonyl-[protein] + ATP = O-phospho-L-threonyl-[protein] + ADP + H(+)</text>
        <dbReference type="Rhea" id="RHEA:46608"/>
        <dbReference type="Rhea" id="RHEA-COMP:11060"/>
        <dbReference type="Rhea" id="RHEA-COMP:11605"/>
        <dbReference type="ChEBI" id="CHEBI:15378"/>
        <dbReference type="ChEBI" id="CHEBI:30013"/>
        <dbReference type="ChEBI" id="CHEBI:30616"/>
        <dbReference type="ChEBI" id="CHEBI:61977"/>
        <dbReference type="ChEBI" id="CHEBI:456216"/>
        <dbReference type="EC" id="2.7.11.12"/>
    </reaction>
</comment>
<dbReference type="Pfam" id="PF00069">
    <property type="entry name" value="Pkinase"/>
    <property type="match status" value="1"/>
</dbReference>
<accession>A0A9P1DS22</accession>
<dbReference type="Gene3D" id="1.10.510.10">
    <property type="entry name" value="Transferase(Phosphotransferase) domain 1"/>
    <property type="match status" value="1"/>
</dbReference>
<dbReference type="Pfam" id="PF00145">
    <property type="entry name" value="DNA_methylase"/>
    <property type="match status" value="1"/>
</dbReference>
<evidence type="ECO:0000259" key="17">
    <source>
        <dbReference type="PROSITE" id="PS51285"/>
    </source>
</evidence>
<dbReference type="InterPro" id="IPR011009">
    <property type="entry name" value="Kinase-like_dom_sf"/>
</dbReference>
<feature type="domain" description="Cyclic nucleotide-binding" evidence="16">
    <location>
        <begin position="512"/>
        <end position="642"/>
    </location>
</feature>
<evidence type="ECO:0000256" key="4">
    <source>
        <dbReference type="ARBA" id="ARBA00022603"/>
    </source>
</evidence>
<keyword evidence="4" id="KW-0489">Methyltransferase</keyword>
<evidence type="ECO:0000256" key="3">
    <source>
        <dbReference type="ARBA" id="ARBA00022553"/>
    </source>
</evidence>
<feature type="binding site" evidence="13">
    <location>
        <position position="827"/>
    </location>
    <ligand>
        <name>ATP</name>
        <dbReference type="ChEBI" id="CHEBI:30616"/>
    </ligand>
</feature>
<evidence type="ECO:0000313" key="18">
    <source>
        <dbReference type="EMBL" id="CAI4015354.1"/>
    </source>
</evidence>
<dbReference type="PROSITE" id="PS00888">
    <property type="entry name" value="CNMP_BINDING_1"/>
    <property type="match status" value="1"/>
</dbReference>
<comment type="catalytic activity">
    <reaction evidence="11">
        <text>L-threonyl-[protein] + ATP = O-phospho-L-threonyl-[protein] + ADP + H(+)</text>
        <dbReference type="Rhea" id="RHEA:46608"/>
        <dbReference type="Rhea" id="RHEA-COMP:11060"/>
        <dbReference type="Rhea" id="RHEA-COMP:11605"/>
        <dbReference type="ChEBI" id="CHEBI:15378"/>
        <dbReference type="ChEBI" id="CHEBI:30013"/>
        <dbReference type="ChEBI" id="CHEBI:30616"/>
        <dbReference type="ChEBI" id="CHEBI:61977"/>
        <dbReference type="ChEBI" id="CHEBI:456216"/>
        <dbReference type="EC" id="2.7.11.1"/>
    </reaction>
</comment>
<protein>
    <submittedName>
        <fullName evidence="20">cGMP-dependent protein kinase egl-4 (Egg-layin g defective protein 4)</fullName>
    </submittedName>
</protein>
<keyword evidence="2" id="KW-0723">Serine/threonine-protein kinase</keyword>
<feature type="compositionally biased region" description="Basic and acidic residues" evidence="14">
    <location>
        <begin position="1090"/>
        <end position="1104"/>
    </location>
</feature>
<dbReference type="InterPro" id="IPR014710">
    <property type="entry name" value="RmlC-like_jellyroll"/>
</dbReference>
<feature type="domain" description="AGC-kinase C-terminal" evidence="17">
    <location>
        <begin position="1047"/>
        <end position="1104"/>
    </location>
</feature>
<dbReference type="SMART" id="SM00100">
    <property type="entry name" value="cNMP"/>
    <property type="match status" value="3"/>
</dbReference>
<evidence type="ECO:0000259" key="16">
    <source>
        <dbReference type="PROSITE" id="PS50042"/>
    </source>
</evidence>
<keyword evidence="8 13" id="KW-0067">ATP-binding</keyword>
<dbReference type="CDD" id="cd00038">
    <property type="entry name" value="CAP_ED"/>
    <property type="match status" value="3"/>
</dbReference>
<dbReference type="PROSITE" id="PS51285">
    <property type="entry name" value="AGC_KINASE_CTER"/>
    <property type="match status" value="1"/>
</dbReference>
<dbReference type="PROSITE" id="PS00889">
    <property type="entry name" value="CNMP_BINDING_2"/>
    <property type="match status" value="2"/>
</dbReference>
<evidence type="ECO:0000256" key="6">
    <source>
        <dbReference type="ARBA" id="ARBA00022741"/>
    </source>
</evidence>
<name>A0A9P1DS22_9DINO</name>
<dbReference type="EMBL" id="CAMXCT020006527">
    <property type="protein sequence ID" value="CAL1168729.1"/>
    <property type="molecule type" value="Genomic_DNA"/>
</dbReference>
<comment type="similarity">
    <text evidence="1">Belongs to the protein kinase superfamily. AGC Ser/Thr protein kinase family. cGMP subfamily.</text>
</comment>
<evidence type="ECO:0000313" key="21">
    <source>
        <dbReference type="Proteomes" id="UP001152797"/>
    </source>
</evidence>
<feature type="domain" description="Cyclic nucleotide-binding" evidence="16">
    <location>
        <begin position="646"/>
        <end position="758"/>
    </location>
</feature>
<evidence type="ECO:0000313" key="20">
    <source>
        <dbReference type="EMBL" id="CAL4802666.1"/>
    </source>
</evidence>
<evidence type="ECO:0000259" key="15">
    <source>
        <dbReference type="PROSITE" id="PS50011"/>
    </source>
</evidence>
<evidence type="ECO:0000256" key="5">
    <source>
        <dbReference type="ARBA" id="ARBA00022679"/>
    </source>
</evidence>
<dbReference type="PRINTS" id="PR00103">
    <property type="entry name" value="CAMPKINASE"/>
</dbReference>
<dbReference type="InterPro" id="IPR000719">
    <property type="entry name" value="Prot_kinase_dom"/>
</dbReference>
<dbReference type="Pfam" id="PF00027">
    <property type="entry name" value="cNMP_binding"/>
    <property type="match status" value="3"/>
</dbReference>
<keyword evidence="3" id="KW-0597">Phosphoprotein</keyword>
<evidence type="ECO:0000256" key="12">
    <source>
        <dbReference type="ARBA" id="ARBA00048679"/>
    </source>
</evidence>
<dbReference type="Gene3D" id="3.40.50.150">
    <property type="entry name" value="Vaccinia Virus protein VP39"/>
    <property type="match status" value="1"/>
</dbReference>
<comment type="catalytic activity">
    <reaction evidence="10">
        <text>L-seryl-[protein] + ATP = O-phospho-L-seryl-[protein] + ADP + H(+)</text>
        <dbReference type="Rhea" id="RHEA:17989"/>
        <dbReference type="Rhea" id="RHEA-COMP:9863"/>
        <dbReference type="Rhea" id="RHEA-COMP:11604"/>
        <dbReference type="ChEBI" id="CHEBI:15378"/>
        <dbReference type="ChEBI" id="CHEBI:29999"/>
        <dbReference type="ChEBI" id="CHEBI:30616"/>
        <dbReference type="ChEBI" id="CHEBI:83421"/>
        <dbReference type="ChEBI" id="CHEBI:456216"/>
        <dbReference type="EC" id="2.7.11.12"/>
    </reaction>
</comment>
<dbReference type="SUPFAM" id="SSF56112">
    <property type="entry name" value="Protein kinase-like (PK-like)"/>
    <property type="match status" value="1"/>
</dbReference>
<keyword evidence="21" id="KW-1185">Reference proteome</keyword>
<keyword evidence="6 13" id="KW-0547">Nucleotide-binding</keyword>
<keyword evidence="5" id="KW-0808">Transferase</keyword>
<dbReference type="AlphaFoldDB" id="A0A9P1DS22"/>
<dbReference type="InterPro" id="IPR000961">
    <property type="entry name" value="AGC-kinase_C"/>
</dbReference>
<dbReference type="OrthoDB" id="63267at2759"/>
<dbReference type="SUPFAM" id="SSF51206">
    <property type="entry name" value="cAMP-binding domain-like"/>
    <property type="match status" value="3"/>
</dbReference>
<dbReference type="PANTHER" id="PTHR24353">
    <property type="entry name" value="CYCLIC NUCLEOTIDE-DEPENDENT PROTEIN KINASE"/>
    <property type="match status" value="1"/>
</dbReference>
<dbReference type="PROSITE" id="PS50042">
    <property type="entry name" value="CNMP_BINDING_3"/>
    <property type="match status" value="3"/>
</dbReference>
<reference evidence="19" key="2">
    <citation type="submission" date="2024-04" db="EMBL/GenBank/DDBJ databases">
        <authorList>
            <person name="Chen Y."/>
            <person name="Shah S."/>
            <person name="Dougan E. K."/>
            <person name="Thang M."/>
            <person name="Chan C."/>
        </authorList>
    </citation>
    <scope>NUCLEOTIDE SEQUENCE [LARGE SCALE GENOMIC DNA]</scope>
</reference>
<evidence type="ECO:0000256" key="1">
    <source>
        <dbReference type="ARBA" id="ARBA00006352"/>
    </source>
</evidence>
<dbReference type="GO" id="GO:0004692">
    <property type="term" value="F:cGMP-dependent protein kinase activity"/>
    <property type="evidence" value="ECO:0007669"/>
    <property type="project" value="UniProtKB-EC"/>
</dbReference>
<dbReference type="InterPro" id="IPR001525">
    <property type="entry name" value="C5_MeTfrase"/>
</dbReference>
<dbReference type="Gene3D" id="3.30.200.20">
    <property type="entry name" value="Phosphorylase Kinase, domain 1"/>
    <property type="match status" value="1"/>
</dbReference>
<dbReference type="SUPFAM" id="SSF53335">
    <property type="entry name" value="S-adenosyl-L-methionine-dependent methyltransferases"/>
    <property type="match status" value="1"/>
</dbReference>
<proteinExistence type="inferred from homology"/>
<evidence type="ECO:0000256" key="7">
    <source>
        <dbReference type="ARBA" id="ARBA00022777"/>
    </source>
</evidence>
<feature type="domain" description="Cyclic nucleotide-binding" evidence="16">
    <location>
        <begin position="33"/>
        <end position="127"/>
    </location>
</feature>
<dbReference type="GO" id="GO:0005524">
    <property type="term" value="F:ATP binding"/>
    <property type="evidence" value="ECO:0007669"/>
    <property type="project" value="UniProtKB-UniRule"/>
</dbReference>
<feature type="region of interest" description="Disordered" evidence="14">
    <location>
        <begin position="1074"/>
        <end position="1104"/>
    </location>
</feature>
<dbReference type="InterPro" id="IPR000595">
    <property type="entry name" value="cNMP-bd_dom"/>
</dbReference>
<evidence type="ECO:0000313" key="19">
    <source>
        <dbReference type="EMBL" id="CAL1168729.1"/>
    </source>
</evidence>
<reference evidence="18" key="1">
    <citation type="submission" date="2022-10" db="EMBL/GenBank/DDBJ databases">
        <authorList>
            <person name="Chen Y."/>
            <person name="Dougan E. K."/>
            <person name="Chan C."/>
            <person name="Rhodes N."/>
            <person name="Thang M."/>
        </authorList>
    </citation>
    <scope>NUCLEOTIDE SEQUENCE</scope>
</reference>
<keyword evidence="7 20" id="KW-0418">Kinase</keyword>
<comment type="caution">
    <text evidence="18">The sequence shown here is derived from an EMBL/GenBank/DDBJ whole genome shotgun (WGS) entry which is preliminary data.</text>
</comment>
<dbReference type="GO" id="GO:0008168">
    <property type="term" value="F:methyltransferase activity"/>
    <property type="evidence" value="ECO:0007669"/>
    <property type="project" value="UniProtKB-KW"/>
</dbReference>
<dbReference type="GO" id="GO:0007010">
    <property type="term" value="P:cytoskeleton organization"/>
    <property type="evidence" value="ECO:0007669"/>
    <property type="project" value="UniProtKB-ARBA"/>
</dbReference>
<evidence type="ECO:0000256" key="9">
    <source>
        <dbReference type="ARBA" id="ARBA00047298"/>
    </source>
</evidence>
<dbReference type="SMART" id="SM00220">
    <property type="entry name" value="S_TKc"/>
    <property type="match status" value="1"/>
</dbReference>
<comment type="catalytic activity">
    <reaction evidence="12">
        <text>L-seryl-[protein] + ATP = O-phospho-L-seryl-[protein] + ADP + H(+)</text>
        <dbReference type="Rhea" id="RHEA:17989"/>
        <dbReference type="Rhea" id="RHEA-COMP:9863"/>
        <dbReference type="Rhea" id="RHEA-COMP:11604"/>
        <dbReference type="ChEBI" id="CHEBI:15378"/>
        <dbReference type="ChEBI" id="CHEBI:29999"/>
        <dbReference type="ChEBI" id="CHEBI:30616"/>
        <dbReference type="ChEBI" id="CHEBI:83421"/>
        <dbReference type="ChEBI" id="CHEBI:456216"/>
        <dbReference type="EC" id="2.7.11.1"/>
    </reaction>
</comment>